<protein>
    <submittedName>
        <fullName evidence="1">Uncharacterized protein</fullName>
    </submittedName>
</protein>
<comment type="caution">
    <text evidence="1">The sequence shown here is derived from an EMBL/GenBank/DDBJ whole genome shotgun (WGS) entry which is preliminary data.</text>
</comment>
<accession>A0AAV6JI15</accession>
<proteinExistence type="predicted"/>
<dbReference type="Proteomes" id="UP000823749">
    <property type="component" value="Chromosome 7"/>
</dbReference>
<sequence length="87" mass="9732">MAFSSILHPTNGGISTSSYSVSLLQLFPLPRRRERERRFVDLLKNEEKRKKKKKKVDSFGGQGLDTSVKTTTKAALYAFTKAGFPPA</sequence>
<evidence type="ECO:0000313" key="2">
    <source>
        <dbReference type="Proteomes" id="UP000823749"/>
    </source>
</evidence>
<gene>
    <name evidence="1" type="ORF">RHGRI_019685</name>
</gene>
<keyword evidence="2" id="KW-1185">Reference proteome</keyword>
<evidence type="ECO:0000313" key="1">
    <source>
        <dbReference type="EMBL" id="KAG5539204.1"/>
    </source>
</evidence>
<organism evidence="1 2">
    <name type="scientific">Rhododendron griersonianum</name>
    <dbReference type="NCBI Taxonomy" id="479676"/>
    <lineage>
        <taxon>Eukaryota</taxon>
        <taxon>Viridiplantae</taxon>
        <taxon>Streptophyta</taxon>
        <taxon>Embryophyta</taxon>
        <taxon>Tracheophyta</taxon>
        <taxon>Spermatophyta</taxon>
        <taxon>Magnoliopsida</taxon>
        <taxon>eudicotyledons</taxon>
        <taxon>Gunneridae</taxon>
        <taxon>Pentapetalae</taxon>
        <taxon>asterids</taxon>
        <taxon>Ericales</taxon>
        <taxon>Ericaceae</taxon>
        <taxon>Ericoideae</taxon>
        <taxon>Rhodoreae</taxon>
        <taxon>Rhododendron</taxon>
    </lineage>
</organism>
<dbReference type="EMBL" id="JACTNZ010000007">
    <property type="protein sequence ID" value="KAG5539204.1"/>
    <property type="molecule type" value="Genomic_DNA"/>
</dbReference>
<reference evidence="1" key="1">
    <citation type="submission" date="2020-08" db="EMBL/GenBank/DDBJ databases">
        <title>Plant Genome Project.</title>
        <authorList>
            <person name="Zhang R.-G."/>
        </authorList>
    </citation>
    <scope>NUCLEOTIDE SEQUENCE</scope>
    <source>
        <strain evidence="1">WSP0</strain>
        <tissue evidence="1">Leaf</tissue>
    </source>
</reference>
<name>A0AAV6JI15_9ERIC</name>
<dbReference type="AlphaFoldDB" id="A0AAV6JI15"/>